<evidence type="ECO:0000256" key="4">
    <source>
        <dbReference type="ARBA" id="ARBA00022737"/>
    </source>
</evidence>
<dbReference type="OrthoDB" id="438553at2759"/>
<evidence type="ECO:0000313" key="11">
    <source>
        <dbReference type="EMBL" id="ODQ56781.1"/>
    </source>
</evidence>
<sequence>MSALDKNFKEELKNYLVAQISQIEGLADQATELSEYTVLLISNGRPFSETIEELQLIVDSDAVPQIVRTAYEALEKHLNPQDPKAPAQVTQDTNVDDDIIPETTDEDSKTSGIPTKPALGRPSGPRNGVTKTYGNGYVRSSFALKNADNLQKAMELSGLPIGARLNKKGRCHKFPHCPFQKDCKYAHPTRPCFQFPNCPNPPGTCNFLHPGEDDALIAELEKTKNDFLQQRQQNQIIKSQTGISLCKFGNMCTNLQCPFGHPTPANEDAKVIQLEWCPQNLKCEDSECQKAHSSLSKIKEVKPQQEKSLEACKFGMNCTNRYCKFRHARSAVICRDGENCTRIDCLFSHPINENCRFDTSCKNPNCLFKHPNGKSEAAPPATSMKWTKTDERVFAVPEDQVLEQAPPQES</sequence>
<dbReference type="GO" id="GO:0005737">
    <property type="term" value="C:cytoplasm"/>
    <property type="evidence" value="ECO:0007669"/>
    <property type="project" value="EnsemblFungi"/>
</dbReference>
<evidence type="ECO:0000256" key="9">
    <source>
        <dbReference type="SAM" id="MobiDB-lite"/>
    </source>
</evidence>
<dbReference type="Pfam" id="PF14608">
    <property type="entry name" value="zf-CCCH_2"/>
    <property type="match status" value="5"/>
</dbReference>
<dbReference type="AlphaFoldDB" id="A0A1E3NUA4"/>
<dbReference type="InterPro" id="IPR021083">
    <property type="entry name" value="Nab2_N"/>
</dbReference>
<comment type="similarity">
    <text evidence="2">Belongs to the ZC3H14 family.</text>
</comment>
<keyword evidence="5 8" id="KW-0863">Zinc-finger</keyword>
<dbReference type="Pfam" id="PF11517">
    <property type="entry name" value="Nab2"/>
    <property type="match status" value="1"/>
</dbReference>
<dbReference type="InterPro" id="IPR040366">
    <property type="entry name" value="Nab2/ZC3H14"/>
</dbReference>
<dbReference type="PANTHER" id="PTHR14738">
    <property type="entry name" value="ZINC FINGER CCCH DOMAIN-CONTAINING PROTEIN 14"/>
    <property type="match status" value="1"/>
</dbReference>
<keyword evidence="4" id="KW-0677">Repeat</keyword>
<dbReference type="EMBL" id="KV454215">
    <property type="protein sequence ID" value="ODQ56781.1"/>
    <property type="molecule type" value="Genomic_DNA"/>
</dbReference>
<dbReference type="GO" id="GO:0033204">
    <property type="term" value="F:ribonuclease P RNA binding"/>
    <property type="evidence" value="ECO:0007669"/>
    <property type="project" value="EnsemblFungi"/>
</dbReference>
<keyword evidence="7" id="KW-0539">Nucleus</keyword>
<dbReference type="GO" id="GO:0000049">
    <property type="term" value="F:tRNA binding"/>
    <property type="evidence" value="ECO:0007669"/>
    <property type="project" value="EnsemblFungi"/>
</dbReference>
<dbReference type="Proteomes" id="UP000094112">
    <property type="component" value="Unassembled WGS sequence"/>
</dbReference>
<dbReference type="Gene3D" id="4.10.1000.40">
    <property type="match status" value="3"/>
</dbReference>
<evidence type="ECO:0000256" key="5">
    <source>
        <dbReference type="ARBA" id="ARBA00022771"/>
    </source>
</evidence>
<gene>
    <name evidence="11" type="ORF">WICANDRAFT_81614</name>
</gene>
<dbReference type="GO" id="GO:0005634">
    <property type="term" value="C:nucleus"/>
    <property type="evidence" value="ECO:0007669"/>
    <property type="project" value="UniProtKB-SubCell"/>
</dbReference>
<dbReference type="InterPro" id="IPR048410">
    <property type="entry name" value="Znf-CCCH_2-like_3"/>
</dbReference>
<feature type="zinc finger region" description="C3H1-type" evidence="8">
    <location>
        <begin position="165"/>
        <end position="190"/>
    </location>
</feature>
<dbReference type="Pfam" id="PF21457">
    <property type="entry name" value="zf-CCCH_2-like_3"/>
    <property type="match status" value="1"/>
</dbReference>
<dbReference type="STRING" id="683960.A0A1E3NUA4"/>
<protein>
    <recommendedName>
        <fullName evidence="10">C3H1-type domain-containing protein</fullName>
    </recommendedName>
</protein>
<name>A0A1E3NUA4_WICAA</name>
<proteinExistence type="inferred from homology"/>
<dbReference type="GeneID" id="30202518"/>
<dbReference type="GO" id="GO:0008097">
    <property type="term" value="F:5S rRNA binding"/>
    <property type="evidence" value="ECO:0007669"/>
    <property type="project" value="EnsemblFungi"/>
</dbReference>
<feature type="region of interest" description="Disordered" evidence="9">
    <location>
        <begin position="97"/>
        <end position="128"/>
    </location>
</feature>
<dbReference type="PANTHER" id="PTHR14738:SF29">
    <property type="entry name" value="ZINC FINGER CCCH DOMAIN-CONTAINING PROTEIN 14"/>
    <property type="match status" value="1"/>
</dbReference>
<dbReference type="Gene3D" id="1.10.340.40">
    <property type="entry name" value="Nuclear abundant poly(A) RNA-bind protein 2, N-terminal domain"/>
    <property type="match status" value="1"/>
</dbReference>
<dbReference type="InterPro" id="IPR000571">
    <property type="entry name" value="Znf_CCCH"/>
</dbReference>
<dbReference type="GO" id="GO:0016973">
    <property type="term" value="P:poly(A)+ mRNA export from nucleus"/>
    <property type="evidence" value="ECO:0007669"/>
    <property type="project" value="EnsemblFungi"/>
</dbReference>
<evidence type="ECO:0000256" key="1">
    <source>
        <dbReference type="ARBA" id="ARBA00004123"/>
    </source>
</evidence>
<dbReference type="RefSeq" id="XP_019035988.1">
    <property type="nucleotide sequence ID" value="XM_019185272.1"/>
</dbReference>
<evidence type="ECO:0000256" key="2">
    <source>
        <dbReference type="ARBA" id="ARBA00008423"/>
    </source>
</evidence>
<accession>A0A1E3NUA4</accession>
<keyword evidence="12" id="KW-1185">Reference proteome</keyword>
<dbReference type="InterPro" id="IPR043094">
    <property type="entry name" value="Nab2/ZC3H14_N_sf"/>
</dbReference>
<dbReference type="Pfam" id="PF21803">
    <property type="entry name" value="Nab2-zf4"/>
    <property type="match status" value="1"/>
</dbReference>
<dbReference type="FunFam" id="4.10.1000.40:FF:000003">
    <property type="entry name" value="Nuclear polyadenylated RNA-binding protein NAB2"/>
    <property type="match status" value="1"/>
</dbReference>
<dbReference type="InterPro" id="IPR049017">
    <property type="entry name" value="Nab2_Znf4"/>
</dbReference>
<feature type="domain" description="C3H1-type" evidence="10">
    <location>
        <begin position="165"/>
        <end position="190"/>
    </location>
</feature>
<keyword evidence="3 8" id="KW-0479">Metal-binding</keyword>
<comment type="subcellular location">
    <subcellularLocation>
        <location evidence="1">Nucleus</location>
    </subcellularLocation>
</comment>
<dbReference type="GO" id="GO:0008143">
    <property type="term" value="F:poly(A) binding"/>
    <property type="evidence" value="ECO:0007669"/>
    <property type="project" value="EnsemblFungi"/>
</dbReference>
<dbReference type="GO" id="GO:0045945">
    <property type="term" value="P:positive regulation of transcription by RNA polymerase III"/>
    <property type="evidence" value="ECO:0007669"/>
    <property type="project" value="EnsemblFungi"/>
</dbReference>
<evidence type="ECO:0000256" key="8">
    <source>
        <dbReference type="PROSITE-ProRule" id="PRU00723"/>
    </source>
</evidence>
<evidence type="ECO:0000313" key="12">
    <source>
        <dbReference type="Proteomes" id="UP000094112"/>
    </source>
</evidence>
<dbReference type="PROSITE" id="PS50103">
    <property type="entry name" value="ZF_C3H1"/>
    <property type="match status" value="1"/>
</dbReference>
<evidence type="ECO:0000256" key="6">
    <source>
        <dbReference type="ARBA" id="ARBA00022833"/>
    </source>
</evidence>
<dbReference type="GO" id="GO:0160091">
    <property type="term" value="P:spliceosome-depend formation of circular RNA"/>
    <property type="evidence" value="ECO:0007669"/>
    <property type="project" value="EnsemblFungi"/>
</dbReference>
<dbReference type="GO" id="GO:0008312">
    <property type="term" value="F:7S RNA binding"/>
    <property type="evidence" value="ECO:0007669"/>
    <property type="project" value="EnsemblFungi"/>
</dbReference>
<organism evidence="11 12">
    <name type="scientific">Wickerhamomyces anomalus (strain ATCC 58044 / CBS 1984 / NCYC 433 / NRRL Y-366-8)</name>
    <name type="common">Yeast</name>
    <name type="synonym">Hansenula anomala</name>
    <dbReference type="NCBI Taxonomy" id="683960"/>
    <lineage>
        <taxon>Eukaryota</taxon>
        <taxon>Fungi</taxon>
        <taxon>Dikarya</taxon>
        <taxon>Ascomycota</taxon>
        <taxon>Saccharomycotina</taxon>
        <taxon>Saccharomycetes</taxon>
        <taxon>Phaffomycetales</taxon>
        <taxon>Wickerhamomycetaceae</taxon>
        <taxon>Wickerhamomyces</taxon>
    </lineage>
</organism>
<dbReference type="GO" id="GO:1900152">
    <property type="term" value="P:negative regulation of nuclear-transcribed mRNA catabolic process, deadenylation-dependent decay"/>
    <property type="evidence" value="ECO:0007669"/>
    <property type="project" value="EnsemblFungi"/>
</dbReference>
<evidence type="ECO:0000256" key="7">
    <source>
        <dbReference type="ARBA" id="ARBA00023242"/>
    </source>
</evidence>
<dbReference type="GO" id="GO:0008270">
    <property type="term" value="F:zinc ion binding"/>
    <property type="evidence" value="ECO:0007669"/>
    <property type="project" value="UniProtKB-KW"/>
</dbReference>
<keyword evidence="6 8" id="KW-0862">Zinc</keyword>
<reference evidence="11 12" key="1">
    <citation type="journal article" date="2016" name="Proc. Natl. Acad. Sci. U.S.A.">
        <title>Comparative genomics of biotechnologically important yeasts.</title>
        <authorList>
            <person name="Riley R."/>
            <person name="Haridas S."/>
            <person name="Wolfe K.H."/>
            <person name="Lopes M.R."/>
            <person name="Hittinger C.T."/>
            <person name="Goeker M."/>
            <person name="Salamov A.A."/>
            <person name="Wisecaver J.H."/>
            <person name="Long T.M."/>
            <person name="Calvey C.H."/>
            <person name="Aerts A.L."/>
            <person name="Barry K.W."/>
            <person name="Choi C."/>
            <person name="Clum A."/>
            <person name="Coughlan A.Y."/>
            <person name="Deshpande S."/>
            <person name="Douglass A.P."/>
            <person name="Hanson S.J."/>
            <person name="Klenk H.-P."/>
            <person name="LaButti K.M."/>
            <person name="Lapidus A."/>
            <person name="Lindquist E.A."/>
            <person name="Lipzen A.M."/>
            <person name="Meier-Kolthoff J.P."/>
            <person name="Ohm R.A."/>
            <person name="Otillar R.P."/>
            <person name="Pangilinan J.L."/>
            <person name="Peng Y."/>
            <person name="Rokas A."/>
            <person name="Rosa C.A."/>
            <person name="Scheuner C."/>
            <person name="Sibirny A.A."/>
            <person name="Slot J.C."/>
            <person name="Stielow J.B."/>
            <person name="Sun H."/>
            <person name="Kurtzman C.P."/>
            <person name="Blackwell M."/>
            <person name="Grigoriev I.V."/>
            <person name="Jeffries T.W."/>
        </authorList>
    </citation>
    <scope>NUCLEOTIDE SEQUENCE [LARGE SCALE GENOMIC DNA]</scope>
    <source>
        <strain evidence="12">ATCC 58044 / CBS 1984 / NCYC 433 / NRRL Y-366-8</strain>
    </source>
</reference>
<evidence type="ECO:0000256" key="3">
    <source>
        <dbReference type="ARBA" id="ARBA00022723"/>
    </source>
</evidence>
<evidence type="ECO:0000259" key="10">
    <source>
        <dbReference type="PROSITE" id="PS50103"/>
    </source>
</evidence>